<evidence type="ECO:0000256" key="3">
    <source>
        <dbReference type="ARBA" id="ARBA00023082"/>
    </source>
</evidence>
<dbReference type="AlphaFoldDB" id="A0A512REG4"/>
<dbReference type="InterPro" id="IPR013249">
    <property type="entry name" value="RNA_pol_sigma70_r4_t2"/>
</dbReference>
<keyword evidence="4" id="KW-0804">Transcription</keyword>
<dbReference type="InterPro" id="IPR039425">
    <property type="entry name" value="RNA_pol_sigma-70-like"/>
</dbReference>
<gene>
    <name evidence="7" type="ORF">CCY01nite_03510</name>
</gene>
<dbReference type="Proteomes" id="UP000321436">
    <property type="component" value="Unassembled WGS sequence"/>
</dbReference>
<dbReference type="Pfam" id="PF08281">
    <property type="entry name" value="Sigma70_r4_2"/>
    <property type="match status" value="1"/>
</dbReference>
<dbReference type="NCBIfam" id="TIGR02937">
    <property type="entry name" value="sigma70-ECF"/>
    <property type="match status" value="1"/>
</dbReference>
<keyword evidence="8" id="KW-1185">Reference proteome</keyword>
<dbReference type="InterPro" id="IPR014284">
    <property type="entry name" value="RNA_pol_sigma-70_dom"/>
</dbReference>
<feature type="domain" description="RNA polymerase sigma factor 70 region 4 type 2" evidence="6">
    <location>
        <begin position="110"/>
        <end position="162"/>
    </location>
</feature>
<dbReference type="Pfam" id="PF04542">
    <property type="entry name" value="Sigma70_r2"/>
    <property type="match status" value="1"/>
</dbReference>
<evidence type="ECO:0000259" key="5">
    <source>
        <dbReference type="Pfam" id="PF04542"/>
    </source>
</evidence>
<dbReference type="GO" id="GO:0016987">
    <property type="term" value="F:sigma factor activity"/>
    <property type="evidence" value="ECO:0007669"/>
    <property type="project" value="UniProtKB-KW"/>
</dbReference>
<dbReference type="Gene3D" id="1.10.1740.10">
    <property type="match status" value="1"/>
</dbReference>
<dbReference type="CDD" id="cd06171">
    <property type="entry name" value="Sigma70_r4"/>
    <property type="match status" value="1"/>
</dbReference>
<comment type="caution">
    <text evidence="7">The sequence shown here is derived from an EMBL/GenBank/DDBJ whole genome shotgun (WGS) entry which is preliminary data.</text>
</comment>
<evidence type="ECO:0000313" key="7">
    <source>
        <dbReference type="EMBL" id="GEP94091.1"/>
    </source>
</evidence>
<dbReference type="InterPro" id="IPR036388">
    <property type="entry name" value="WH-like_DNA-bd_sf"/>
</dbReference>
<evidence type="ECO:0000256" key="1">
    <source>
        <dbReference type="ARBA" id="ARBA00010641"/>
    </source>
</evidence>
<dbReference type="PANTHER" id="PTHR43133">
    <property type="entry name" value="RNA POLYMERASE ECF-TYPE SIGMA FACTO"/>
    <property type="match status" value="1"/>
</dbReference>
<protein>
    <submittedName>
        <fullName evidence="7">DNA-directed RNA polymerase sigma-70 factor</fullName>
    </submittedName>
</protein>
<evidence type="ECO:0000256" key="4">
    <source>
        <dbReference type="ARBA" id="ARBA00023163"/>
    </source>
</evidence>
<dbReference type="InterPro" id="IPR013324">
    <property type="entry name" value="RNA_pol_sigma_r3/r4-like"/>
</dbReference>
<proteinExistence type="inferred from homology"/>
<organism evidence="7 8">
    <name type="scientific">Chitinophaga cymbidii</name>
    <dbReference type="NCBI Taxonomy" id="1096750"/>
    <lineage>
        <taxon>Bacteria</taxon>
        <taxon>Pseudomonadati</taxon>
        <taxon>Bacteroidota</taxon>
        <taxon>Chitinophagia</taxon>
        <taxon>Chitinophagales</taxon>
        <taxon>Chitinophagaceae</taxon>
        <taxon>Chitinophaga</taxon>
    </lineage>
</organism>
<name>A0A512REG4_9BACT</name>
<comment type="similarity">
    <text evidence="1">Belongs to the sigma-70 factor family. ECF subfamily.</text>
</comment>
<dbReference type="EMBL" id="BKAU01000001">
    <property type="protein sequence ID" value="GEP94091.1"/>
    <property type="molecule type" value="Genomic_DNA"/>
</dbReference>
<dbReference type="GO" id="GO:0006352">
    <property type="term" value="P:DNA-templated transcription initiation"/>
    <property type="evidence" value="ECO:0007669"/>
    <property type="project" value="InterPro"/>
</dbReference>
<dbReference type="GO" id="GO:0003677">
    <property type="term" value="F:DNA binding"/>
    <property type="evidence" value="ECO:0007669"/>
    <property type="project" value="InterPro"/>
</dbReference>
<dbReference type="PANTHER" id="PTHR43133:SF46">
    <property type="entry name" value="RNA POLYMERASE SIGMA-70 FACTOR ECF SUBFAMILY"/>
    <property type="match status" value="1"/>
</dbReference>
<feature type="domain" description="RNA polymerase sigma-70 region 2" evidence="5">
    <location>
        <begin position="19"/>
        <end position="78"/>
    </location>
</feature>
<sequence>MNGSGLTDEEFKVLYFRFREALIVEAFRILRDGHEAEDVVQETFIKLWENNYLKDVNPGAIRSYLYSAVKNNCLTRKSARESAERKKGHFMEVHGGEVAADQTEIWELRERLNEAIQSLPSQRRWAFVKTYMDDKSYREAGQEMGLTMETVKSHVKVALKNLRISLSGLR</sequence>
<accession>A0A512REG4</accession>
<dbReference type="InterPro" id="IPR013325">
    <property type="entry name" value="RNA_pol_sigma_r2"/>
</dbReference>
<dbReference type="GO" id="GO:0000428">
    <property type="term" value="C:DNA-directed RNA polymerase complex"/>
    <property type="evidence" value="ECO:0007669"/>
    <property type="project" value="UniProtKB-KW"/>
</dbReference>
<dbReference type="SUPFAM" id="SSF88946">
    <property type="entry name" value="Sigma2 domain of RNA polymerase sigma factors"/>
    <property type="match status" value="1"/>
</dbReference>
<evidence type="ECO:0000259" key="6">
    <source>
        <dbReference type="Pfam" id="PF08281"/>
    </source>
</evidence>
<reference evidence="7 8" key="1">
    <citation type="submission" date="2019-07" db="EMBL/GenBank/DDBJ databases">
        <title>Whole genome shotgun sequence of Chitinophaga cymbidii NBRC 109752.</title>
        <authorList>
            <person name="Hosoyama A."/>
            <person name="Uohara A."/>
            <person name="Ohji S."/>
            <person name="Ichikawa N."/>
        </authorList>
    </citation>
    <scope>NUCLEOTIDE SEQUENCE [LARGE SCALE GENOMIC DNA]</scope>
    <source>
        <strain evidence="7 8">NBRC 109752</strain>
    </source>
</reference>
<keyword evidence="2" id="KW-0805">Transcription regulation</keyword>
<dbReference type="Gene3D" id="1.10.10.10">
    <property type="entry name" value="Winged helix-like DNA-binding domain superfamily/Winged helix DNA-binding domain"/>
    <property type="match status" value="1"/>
</dbReference>
<evidence type="ECO:0000256" key="2">
    <source>
        <dbReference type="ARBA" id="ARBA00023015"/>
    </source>
</evidence>
<evidence type="ECO:0000313" key="8">
    <source>
        <dbReference type="Proteomes" id="UP000321436"/>
    </source>
</evidence>
<keyword evidence="3" id="KW-0731">Sigma factor</keyword>
<dbReference type="SUPFAM" id="SSF88659">
    <property type="entry name" value="Sigma3 and sigma4 domains of RNA polymerase sigma factors"/>
    <property type="match status" value="1"/>
</dbReference>
<keyword evidence="7" id="KW-0240">DNA-directed RNA polymerase</keyword>
<dbReference type="InterPro" id="IPR007627">
    <property type="entry name" value="RNA_pol_sigma70_r2"/>
</dbReference>